<organism evidence="1 2">
    <name type="scientific">Operophtera brumata</name>
    <name type="common">Winter moth</name>
    <name type="synonym">Phalaena brumata</name>
    <dbReference type="NCBI Taxonomy" id="104452"/>
    <lineage>
        <taxon>Eukaryota</taxon>
        <taxon>Metazoa</taxon>
        <taxon>Ecdysozoa</taxon>
        <taxon>Arthropoda</taxon>
        <taxon>Hexapoda</taxon>
        <taxon>Insecta</taxon>
        <taxon>Pterygota</taxon>
        <taxon>Neoptera</taxon>
        <taxon>Endopterygota</taxon>
        <taxon>Lepidoptera</taxon>
        <taxon>Glossata</taxon>
        <taxon>Ditrysia</taxon>
        <taxon>Geometroidea</taxon>
        <taxon>Geometridae</taxon>
        <taxon>Larentiinae</taxon>
        <taxon>Operophtera</taxon>
    </lineage>
</organism>
<keyword evidence="2" id="KW-1185">Reference proteome</keyword>
<dbReference type="Proteomes" id="UP000037510">
    <property type="component" value="Unassembled WGS sequence"/>
</dbReference>
<reference evidence="1 2" key="1">
    <citation type="journal article" date="2015" name="Genome Biol. Evol.">
        <title>The genome of winter moth (Operophtera brumata) provides a genomic perspective on sexual dimorphism and phenology.</title>
        <authorList>
            <person name="Derks M.F."/>
            <person name="Smit S."/>
            <person name="Salis L."/>
            <person name="Schijlen E."/>
            <person name="Bossers A."/>
            <person name="Mateman C."/>
            <person name="Pijl A.S."/>
            <person name="de Ridder D."/>
            <person name="Groenen M.A."/>
            <person name="Visser M.E."/>
            <person name="Megens H.J."/>
        </authorList>
    </citation>
    <scope>NUCLEOTIDE SEQUENCE [LARGE SCALE GENOMIC DNA]</scope>
    <source>
        <strain evidence="1">WM2013NL</strain>
        <tissue evidence="1">Head and thorax</tissue>
    </source>
</reference>
<dbReference type="AlphaFoldDB" id="A0A0L7LDI4"/>
<accession>A0A0L7LDI4</accession>
<proteinExistence type="predicted"/>
<evidence type="ECO:0000313" key="1">
    <source>
        <dbReference type="EMBL" id="KOB73236.1"/>
    </source>
</evidence>
<sequence>MSVSDYSPTYIKAIKPSKWSQFVGSIEITSKDHSTSDSEESVKKEGFLDFLWKKDCLDRNSASTSSMRVVGATKIEKPISKSLASSPRLDIVKRTHLTRCFELPKRPGEKRRKTSTPLIEDSLVKLFTLFPKRRSSTPSSKTCQKRISELRESGFKTDSENDDVFKKRTKRFVGSKVICNTPDNILITETAPSLERFRRYSSTSDDVFEEYRKSPTIAQFEPMSDKYSLIDYGKLPSAAYEADKTTRRGERVSSQSVYVAGKIVRSGKR</sequence>
<dbReference type="EMBL" id="JTDY01001655">
    <property type="protein sequence ID" value="KOB73236.1"/>
    <property type="molecule type" value="Genomic_DNA"/>
</dbReference>
<evidence type="ECO:0000313" key="2">
    <source>
        <dbReference type="Proteomes" id="UP000037510"/>
    </source>
</evidence>
<comment type="caution">
    <text evidence="1">The sequence shown here is derived from an EMBL/GenBank/DDBJ whole genome shotgun (WGS) entry which is preliminary data.</text>
</comment>
<gene>
    <name evidence="1" type="ORF">OBRU01_11017</name>
</gene>
<name>A0A0L7LDI4_OPEBR</name>
<protein>
    <submittedName>
        <fullName evidence="1">Sperm-associated antigen 5</fullName>
    </submittedName>
</protein>